<dbReference type="SMART" id="SM00966">
    <property type="entry name" value="SpoVT_AbrB"/>
    <property type="match status" value="1"/>
</dbReference>
<dbReference type="InterPro" id="IPR037914">
    <property type="entry name" value="SpoVT-AbrB_sf"/>
</dbReference>
<dbReference type="PANTHER" id="PTHR34860">
    <property type="entry name" value="REPRESSOR-LIKE PROTEIN SSO7C3"/>
    <property type="match status" value="1"/>
</dbReference>
<evidence type="ECO:0000256" key="1">
    <source>
        <dbReference type="PROSITE-ProRule" id="PRU01076"/>
    </source>
</evidence>
<dbReference type="PROSITE" id="PS51740">
    <property type="entry name" value="SPOVT_ABRB"/>
    <property type="match status" value="1"/>
</dbReference>
<dbReference type="EMBL" id="FOOX01000011">
    <property type="protein sequence ID" value="SFG89316.1"/>
    <property type="molecule type" value="Genomic_DNA"/>
</dbReference>
<dbReference type="Gene3D" id="2.10.260.10">
    <property type="match status" value="1"/>
</dbReference>
<dbReference type="InterPro" id="IPR007159">
    <property type="entry name" value="SpoVT-AbrB_dom"/>
</dbReference>
<dbReference type="AlphaFoldDB" id="A0A1I2VP66"/>
<dbReference type="OrthoDB" id="9811597at2"/>
<dbReference type="PANTHER" id="PTHR34860:SF6">
    <property type="entry name" value="REPRESSOR-LIKE PROTEIN SSO7C3"/>
    <property type="match status" value="1"/>
</dbReference>
<organism evidence="3 4">
    <name type="scientific">Desulfotruncus arcticus DSM 17038</name>
    <dbReference type="NCBI Taxonomy" id="1121424"/>
    <lineage>
        <taxon>Bacteria</taxon>
        <taxon>Bacillati</taxon>
        <taxon>Bacillota</taxon>
        <taxon>Clostridia</taxon>
        <taxon>Eubacteriales</taxon>
        <taxon>Desulfallaceae</taxon>
        <taxon>Desulfotruncus</taxon>
    </lineage>
</organism>
<keyword evidence="4" id="KW-1185">Reference proteome</keyword>
<protein>
    <submittedName>
        <fullName evidence="3">Transcriptional regulator, AbrB family</fullName>
    </submittedName>
</protein>
<dbReference type="STRING" id="341036.SAMN05660649_03048"/>
<dbReference type="GO" id="GO:0003677">
    <property type="term" value="F:DNA binding"/>
    <property type="evidence" value="ECO:0007669"/>
    <property type="project" value="UniProtKB-UniRule"/>
</dbReference>
<dbReference type="InterPro" id="IPR052975">
    <property type="entry name" value="Repressor-like_regulatory"/>
</dbReference>
<gene>
    <name evidence="3" type="ORF">SAMN05660649_03048</name>
</gene>
<evidence type="ECO:0000259" key="2">
    <source>
        <dbReference type="PROSITE" id="PS51740"/>
    </source>
</evidence>
<dbReference type="RefSeq" id="WP_092472232.1">
    <property type="nucleotide sequence ID" value="NZ_FOOX01000011.1"/>
</dbReference>
<evidence type="ECO:0000313" key="4">
    <source>
        <dbReference type="Proteomes" id="UP000199337"/>
    </source>
</evidence>
<dbReference type="Pfam" id="PF04014">
    <property type="entry name" value="MazE_antitoxin"/>
    <property type="match status" value="1"/>
</dbReference>
<reference evidence="4" key="1">
    <citation type="submission" date="2016-10" db="EMBL/GenBank/DDBJ databases">
        <authorList>
            <person name="Varghese N."/>
            <person name="Submissions S."/>
        </authorList>
    </citation>
    <scope>NUCLEOTIDE SEQUENCE [LARGE SCALE GENOMIC DNA]</scope>
    <source>
        <strain evidence="4">DSM 17038</strain>
    </source>
</reference>
<sequence length="89" mass="10074">MYVIKISSRGQIVIPAEARNSLNLKEGDTLSAYIEDEKIVLKTKQARITKGIVDQTFGLLSDLDYDLKKYVNELRKDSGRRLDTHESGC</sequence>
<feature type="domain" description="SpoVT-AbrB" evidence="2">
    <location>
        <begin position="1"/>
        <end position="46"/>
    </location>
</feature>
<name>A0A1I2VP66_9FIRM</name>
<dbReference type="SUPFAM" id="SSF89447">
    <property type="entry name" value="AbrB/MazE/MraZ-like"/>
    <property type="match status" value="1"/>
</dbReference>
<accession>A0A1I2VP66</accession>
<proteinExistence type="predicted"/>
<evidence type="ECO:0000313" key="3">
    <source>
        <dbReference type="EMBL" id="SFG89316.1"/>
    </source>
</evidence>
<keyword evidence="1" id="KW-0238">DNA-binding</keyword>
<dbReference type="Proteomes" id="UP000199337">
    <property type="component" value="Unassembled WGS sequence"/>
</dbReference>
<dbReference type="NCBIfam" id="TIGR01439">
    <property type="entry name" value="lp_hng_hel_AbrB"/>
    <property type="match status" value="1"/>
</dbReference>